<dbReference type="PROSITE" id="PS51186">
    <property type="entry name" value="GNAT"/>
    <property type="match status" value="1"/>
</dbReference>
<dbReference type="SUPFAM" id="SSF55729">
    <property type="entry name" value="Acyl-CoA N-acyltransferases (Nat)"/>
    <property type="match status" value="2"/>
</dbReference>
<dbReference type="PATRIC" id="fig|378806.16.peg.3792"/>
<evidence type="ECO:0000313" key="6">
    <source>
        <dbReference type="Proteomes" id="UP000001351"/>
    </source>
</evidence>
<dbReference type="EMBL" id="AAMD01000103">
    <property type="protein sequence ID" value="EAU64771.1"/>
    <property type="molecule type" value="Genomic_DNA"/>
</dbReference>
<dbReference type="InterPro" id="IPR016181">
    <property type="entry name" value="Acyl_CoA_acyltransferase"/>
</dbReference>
<dbReference type="RefSeq" id="WP_002616098.1">
    <property type="nucleotide sequence ID" value="NC_014623.1"/>
</dbReference>
<reference evidence="4 6" key="2">
    <citation type="journal article" date="2011" name="Mol. Biol. Evol.">
        <title>Comparative genomic analysis of fruiting body formation in Myxococcales.</title>
        <authorList>
            <person name="Huntley S."/>
            <person name="Hamann N."/>
            <person name="Wegener-Feldbrugge S."/>
            <person name="Treuner-Lange A."/>
            <person name="Kube M."/>
            <person name="Reinhardt R."/>
            <person name="Klages S."/>
            <person name="Muller R."/>
            <person name="Ronning C.M."/>
            <person name="Nierman W.C."/>
            <person name="Sogaard-Andersen L."/>
        </authorList>
    </citation>
    <scope>NUCLEOTIDE SEQUENCE [LARGE SCALE GENOMIC DNA]</scope>
    <source>
        <strain evidence="4 6">DW4/3-1</strain>
    </source>
</reference>
<dbReference type="OrthoDB" id="273614at2"/>
<sequence>MDLTPASEFPLRELSTLFSRAFEGYFVKVPDVPLLFDARMRSEHISLLDSRIARTGGEPVGLVLIARRGRVSRIAAMGIVPAHRNRRLGGAMLSPLLDEARARGDIRMMLEVIEQNTPAVKLYERLGFQRVRRLVGFVGKPEPEPAPLKEVEPEECARLLPEGLPWQLSPSTVAGLAGPARAFRLGPAVAVLGDLSAPTLALRAIAVEPKARGKGAGSRLLRAMAAAHPGKPLAVSVIVPEGPCERFFLRAGLLYPALSQFEMVHSIGSL</sequence>
<keyword evidence="1 5" id="KW-0808">Transferase</keyword>
<dbReference type="GO" id="GO:0016747">
    <property type="term" value="F:acyltransferase activity, transferring groups other than amino-acyl groups"/>
    <property type="evidence" value="ECO:0007669"/>
    <property type="project" value="InterPro"/>
</dbReference>
<accession>Q08WB8</accession>
<evidence type="ECO:0000313" key="4">
    <source>
        <dbReference type="EMBL" id="ADO69269.1"/>
    </source>
</evidence>
<dbReference type="KEGG" id="sur:STAUR_1465"/>
<keyword evidence="6" id="KW-1185">Reference proteome</keyword>
<dbReference type="Proteomes" id="UP000032702">
    <property type="component" value="Unassembled WGS sequence"/>
</dbReference>
<dbReference type="STRING" id="378806.STAUR_1465"/>
<dbReference type="InterPro" id="IPR050832">
    <property type="entry name" value="Bact_Acetyltransf"/>
</dbReference>
<evidence type="ECO:0000256" key="1">
    <source>
        <dbReference type="ARBA" id="ARBA00022679"/>
    </source>
</evidence>
<proteinExistence type="predicted"/>
<feature type="domain" description="N-acetyltransferase" evidence="3">
    <location>
        <begin position="1"/>
        <end position="147"/>
    </location>
</feature>
<dbReference type="CDD" id="cd04301">
    <property type="entry name" value="NAT_SF"/>
    <property type="match status" value="2"/>
</dbReference>
<evidence type="ECO:0000259" key="3">
    <source>
        <dbReference type="PROSITE" id="PS51186"/>
    </source>
</evidence>
<name>Q08WB8_STIAD</name>
<evidence type="ECO:0000313" key="5">
    <source>
        <dbReference type="EMBL" id="EAU64771.1"/>
    </source>
</evidence>
<keyword evidence="2" id="KW-0012">Acyltransferase</keyword>
<dbReference type="HOGENOM" id="CLU_081349_0_0_7"/>
<evidence type="ECO:0000256" key="2">
    <source>
        <dbReference type="ARBA" id="ARBA00023315"/>
    </source>
</evidence>
<dbReference type="EMBL" id="CP002271">
    <property type="protein sequence ID" value="ADO69269.1"/>
    <property type="molecule type" value="Genomic_DNA"/>
</dbReference>
<dbReference type="Pfam" id="PF00583">
    <property type="entry name" value="Acetyltransf_1"/>
    <property type="match status" value="2"/>
</dbReference>
<dbReference type="PANTHER" id="PTHR43877">
    <property type="entry name" value="AMINOALKYLPHOSPHONATE N-ACETYLTRANSFERASE-RELATED-RELATED"/>
    <property type="match status" value="1"/>
</dbReference>
<dbReference type="AlphaFoldDB" id="Q08WB8"/>
<evidence type="ECO:0000313" key="7">
    <source>
        <dbReference type="Proteomes" id="UP000032702"/>
    </source>
</evidence>
<dbReference type="InterPro" id="IPR000182">
    <property type="entry name" value="GNAT_dom"/>
</dbReference>
<dbReference type="Gene3D" id="3.40.630.30">
    <property type="match status" value="2"/>
</dbReference>
<dbReference type="eggNOG" id="COG0456">
    <property type="taxonomic scope" value="Bacteria"/>
</dbReference>
<organism evidence="5 7">
    <name type="scientific">Stigmatella aurantiaca (strain DW4/3-1)</name>
    <dbReference type="NCBI Taxonomy" id="378806"/>
    <lineage>
        <taxon>Bacteria</taxon>
        <taxon>Pseudomonadati</taxon>
        <taxon>Myxococcota</taxon>
        <taxon>Myxococcia</taxon>
        <taxon>Myxococcales</taxon>
        <taxon>Cystobacterineae</taxon>
        <taxon>Archangiaceae</taxon>
        <taxon>Stigmatella</taxon>
    </lineage>
</organism>
<reference evidence="5 7" key="1">
    <citation type="submission" date="2006-04" db="EMBL/GenBank/DDBJ databases">
        <authorList>
            <person name="Nierman W.C."/>
        </authorList>
    </citation>
    <scope>NUCLEOTIDE SEQUENCE [LARGE SCALE GENOMIC DNA]</scope>
    <source>
        <strain evidence="5 7">DW4/3-1</strain>
    </source>
</reference>
<gene>
    <name evidence="4" type="ordered locus">STAUR_1465</name>
    <name evidence="5" type="ORF">STIAU_0404</name>
</gene>
<dbReference type="Proteomes" id="UP000001351">
    <property type="component" value="Chromosome"/>
</dbReference>
<protein>
    <submittedName>
        <fullName evidence="4 5">acetyltransferase, GNAT family</fullName>
    </submittedName>
</protein>